<evidence type="ECO:0000313" key="1">
    <source>
        <dbReference type="EMBL" id="EQC40872.1"/>
    </source>
</evidence>
<keyword evidence="2" id="KW-1185">Reference proteome</keyword>
<name>T0SD79_SAPDV</name>
<dbReference type="EMBL" id="JH767135">
    <property type="protein sequence ID" value="EQC40872.1"/>
    <property type="molecule type" value="Genomic_DNA"/>
</dbReference>
<dbReference type="Proteomes" id="UP000030762">
    <property type="component" value="Unassembled WGS sequence"/>
</dbReference>
<organism evidence="1 2">
    <name type="scientific">Saprolegnia diclina (strain VS20)</name>
    <dbReference type="NCBI Taxonomy" id="1156394"/>
    <lineage>
        <taxon>Eukaryota</taxon>
        <taxon>Sar</taxon>
        <taxon>Stramenopiles</taxon>
        <taxon>Oomycota</taxon>
        <taxon>Saprolegniomycetes</taxon>
        <taxon>Saprolegniales</taxon>
        <taxon>Saprolegniaceae</taxon>
        <taxon>Saprolegnia</taxon>
    </lineage>
</organism>
<dbReference type="RefSeq" id="XP_008605716.1">
    <property type="nucleotide sequence ID" value="XM_008607494.1"/>
</dbReference>
<sequence>MNRRLLGLRGLAQTTNNHLKRLVADANLHPDDATRQLRVLQALSHVHPSLVVQRVDGQRFAMSQEAQRLYMRALVATSRMDSIDMNVFLSRMQNASTTRAMHAQMNSDLTHGLGHGEAYTRFWAFFGTVLWGGLVVSSVKAFVEDQQHAKPPMTHVGRALRLHLNFIDNDDDSSGGVDAPCLSSSRKETLYRVDDDEDELTTPYENVWDINME</sequence>
<dbReference type="GeneID" id="19942665"/>
<protein>
    <submittedName>
        <fullName evidence="1">Uncharacterized protein</fullName>
    </submittedName>
</protein>
<dbReference type="InParanoid" id="T0SD79"/>
<dbReference type="VEuPathDB" id="FungiDB:SDRG_01938"/>
<gene>
    <name evidence="1" type="ORF">SDRG_01938</name>
</gene>
<dbReference type="OrthoDB" id="62967at2759"/>
<evidence type="ECO:0000313" key="2">
    <source>
        <dbReference type="Proteomes" id="UP000030762"/>
    </source>
</evidence>
<dbReference type="STRING" id="1156394.T0SD79"/>
<accession>T0SD79</accession>
<dbReference type="OMA" id="YENVWDI"/>
<proteinExistence type="predicted"/>
<reference evidence="1 2" key="1">
    <citation type="submission" date="2012-04" db="EMBL/GenBank/DDBJ databases">
        <title>The Genome Sequence of Saprolegnia declina VS20.</title>
        <authorList>
            <consortium name="The Broad Institute Genome Sequencing Platform"/>
            <person name="Russ C."/>
            <person name="Nusbaum C."/>
            <person name="Tyler B."/>
            <person name="van West P."/>
            <person name="Dieguez-Uribeondo J."/>
            <person name="de Bruijn I."/>
            <person name="Tripathy S."/>
            <person name="Jiang R."/>
            <person name="Young S.K."/>
            <person name="Zeng Q."/>
            <person name="Gargeya S."/>
            <person name="Fitzgerald M."/>
            <person name="Haas B."/>
            <person name="Abouelleil A."/>
            <person name="Alvarado L."/>
            <person name="Arachchi H.M."/>
            <person name="Berlin A."/>
            <person name="Chapman S.B."/>
            <person name="Goldberg J."/>
            <person name="Griggs A."/>
            <person name="Gujja S."/>
            <person name="Hansen M."/>
            <person name="Howarth C."/>
            <person name="Imamovic A."/>
            <person name="Larimer J."/>
            <person name="McCowen C."/>
            <person name="Montmayeur A."/>
            <person name="Murphy C."/>
            <person name="Neiman D."/>
            <person name="Pearson M."/>
            <person name="Priest M."/>
            <person name="Roberts A."/>
            <person name="Saif S."/>
            <person name="Shea T."/>
            <person name="Sisk P."/>
            <person name="Sykes S."/>
            <person name="Wortman J."/>
            <person name="Nusbaum C."/>
            <person name="Birren B."/>
        </authorList>
    </citation>
    <scope>NUCLEOTIDE SEQUENCE [LARGE SCALE GENOMIC DNA]</scope>
    <source>
        <strain evidence="1 2">VS20</strain>
    </source>
</reference>
<dbReference type="AlphaFoldDB" id="T0SD79"/>